<keyword evidence="1" id="KW-0238">DNA-binding</keyword>
<reference evidence="1" key="1">
    <citation type="submission" date="2024-04" db="EMBL/GenBank/DDBJ databases">
        <title>Complete genome sequence of Sphingobacterium thalpophiium BAA-1094.</title>
        <authorList>
            <person name="Adaikpoh B.I."/>
        </authorList>
    </citation>
    <scope>NUCLEOTIDE SEQUENCE</scope>
    <source>
        <strain evidence="1">BAA-1094</strain>
    </source>
</reference>
<dbReference type="Proteomes" id="UP001485301">
    <property type="component" value="Chromosome"/>
</dbReference>
<sequence length="83" mass="9834">MLEQSYGLSFFLKSSNVKDKSIRFIYVRITVDGVPKETSTKRKWDVNRWNQKEEKAIGTKEDAKELNFFLDSFKTKINSHRTE</sequence>
<gene>
    <name evidence="1" type="ORF">AACH28_04515</name>
</gene>
<protein>
    <submittedName>
        <fullName evidence="1">Arm DNA-binding domain-containing protein</fullName>
    </submittedName>
</protein>
<organism evidence="1 2">
    <name type="scientific">Sphingobacterium thalpophilum</name>
    <dbReference type="NCBI Taxonomy" id="259"/>
    <lineage>
        <taxon>Bacteria</taxon>
        <taxon>Pseudomonadati</taxon>
        <taxon>Bacteroidota</taxon>
        <taxon>Sphingobacteriia</taxon>
        <taxon>Sphingobacteriales</taxon>
        <taxon>Sphingobacteriaceae</taxon>
        <taxon>Sphingobacterium</taxon>
    </lineage>
</organism>
<evidence type="ECO:0000313" key="2">
    <source>
        <dbReference type="Proteomes" id="UP001485301"/>
    </source>
</evidence>
<evidence type="ECO:0000313" key="1">
    <source>
        <dbReference type="EMBL" id="WZN56798.1"/>
    </source>
</evidence>
<dbReference type="EMBL" id="CP151087">
    <property type="protein sequence ID" value="WZN56798.1"/>
    <property type="molecule type" value="Genomic_DNA"/>
</dbReference>
<proteinExistence type="predicted"/>
<name>A0ACD5C4G5_9SPHI</name>
<keyword evidence="2" id="KW-1185">Reference proteome</keyword>
<accession>A0ACD5C4G5</accession>